<evidence type="ECO:0000313" key="1">
    <source>
        <dbReference type="EMBL" id="TMW66257.1"/>
    </source>
</evidence>
<evidence type="ECO:0000313" key="2">
    <source>
        <dbReference type="Proteomes" id="UP000794436"/>
    </source>
</evidence>
<comment type="caution">
    <text evidence="1">The sequence shown here is derived from an EMBL/GenBank/DDBJ whole genome shotgun (WGS) entry which is preliminary data.</text>
</comment>
<dbReference type="SUPFAM" id="SSF52047">
    <property type="entry name" value="RNI-like"/>
    <property type="match status" value="1"/>
</dbReference>
<dbReference type="InterPro" id="IPR032675">
    <property type="entry name" value="LRR_dom_sf"/>
</dbReference>
<gene>
    <name evidence="1" type="ORF">Poli38472_004022</name>
</gene>
<proteinExistence type="predicted"/>
<dbReference type="OrthoDB" id="117367at2759"/>
<accession>A0A8K1FNV4</accession>
<dbReference type="AlphaFoldDB" id="A0A8K1FNV4"/>
<dbReference type="EMBL" id="SPLM01000036">
    <property type="protein sequence ID" value="TMW66257.1"/>
    <property type="molecule type" value="Genomic_DNA"/>
</dbReference>
<reference evidence="1" key="1">
    <citation type="submission" date="2019-03" db="EMBL/GenBank/DDBJ databases">
        <title>Long read genome sequence of the mycoparasitic Pythium oligandrum ATCC 38472 isolated from sugarbeet rhizosphere.</title>
        <authorList>
            <person name="Gaulin E."/>
        </authorList>
    </citation>
    <scope>NUCLEOTIDE SEQUENCE</scope>
    <source>
        <strain evidence="1">ATCC 38472_TT</strain>
    </source>
</reference>
<keyword evidence="2" id="KW-1185">Reference proteome</keyword>
<sequence length="329" mass="38285">MGRNKGRQCGGYTSKMERFTLQRLWQRQVSKVVTQRRQERVRVDVVKALMNARLKDDQVEQIKLKRIEAITTELQRSTTIQSFATLQDRCLHEIAKTFDLYSSTCPYTREFFGSFEPWMITRLSELTTAFKTMNDDNVLLLLQQTIDDLTIGFIRQEQSLALLVEDTEGKQQLTWQRSGNIFLGGHHEVESWDELDVEEVDLVQTQDDIHLRSLKLVSCRGLSVDFLARLTQIHPYIEHLEITDCFDAVDGEEGTAIMRQLVQWRSLKTLRLSWCSWLTTECLVAFAYQLLEPPASGLEELHVSHYFDVVEDYVRSIYEDLLPNLQVTL</sequence>
<name>A0A8K1FNV4_PYTOL</name>
<dbReference type="Gene3D" id="3.80.10.10">
    <property type="entry name" value="Ribonuclease Inhibitor"/>
    <property type="match status" value="1"/>
</dbReference>
<dbReference type="Proteomes" id="UP000794436">
    <property type="component" value="Unassembled WGS sequence"/>
</dbReference>
<organism evidence="1 2">
    <name type="scientific">Pythium oligandrum</name>
    <name type="common">Mycoparasitic fungus</name>
    <dbReference type="NCBI Taxonomy" id="41045"/>
    <lineage>
        <taxon>Eukaryota</taxon>
        <taxon>Sar</taxon>
        <taxon>Stramenopiles</taxon>
        <taxon>Oomycota</taxon>
        <taxon>Peronosporomycetes</taxon>
        <taxon>Pythiales</taxon>
        <taxon>Pythiaceae</taxon>
        <taxon>Pythium</taxon>
    </lineage>
</organism>
<protein>
    <submittedName>
        <fullName evidence="1">Uncharacterized protein</fullName>
    </submittedName>
</protein>